<dbReference type="InterPro" id="IPR032466">
    <property type="entry name" value="Metal_Hydrolase"/>
</dbReference>
<evidence type="ECO:0000313" key="3">
    <source>
        <dbReference type="Proteomes" id="UP001162741"/>
    </source>
</evidence>
<dbReference type="InterPro" id="IPR033932">
    <property type="entry name" value="YtcJ-like"/>
</dbReference>
<feature type="domain" description="Amidohydrolase 3" evidence="1">
    <location>
        <begin position="50"/>
        <end position="534"/>
    </location>
</feature>
<dbReference type="PANTHER" id="PTHR22642:SF21">
    <property type="entry name" value="PERIPLASMIC PROTEIN"/>
    <property type="match status" value="1"/>
</dbReference>
<dbReference type="SUPFAM" id="SSF51556">
    <property type="entry name" value="Metallo-dependent hydrolases"/>
    <property type="match status" value="1"/>
</dbReference>
<dbReference type="Gene3D" id="3.20.20.140">
    <property type="entry name" value="Metal-dependent hydrolases"/>
    <property type="match status" value="1"/>
</dbReference>
<dbReference type="InterPro" id="IPR013108">
    <property type="entry name" value="Amidohydro_3"/>
</dbReference>
<protein>
    <submittedName>
        <fullName evidence="2">Amidohydrolase</fullName>
    </submittedName>
</protein>
<dbReference type="Proteomes" id="UP001162741">
    <property type="component" value="Chromosome"/>
</dbReference>
<proteinExistence type="predicted"/>
<dbReference type="SUPFAM" id="SSF51338">
    <property type="entry name" value="Composite domain of metallo-dependent hydrolases"/>
    <property type="match status" value="1"/>
</dbReference>
<sequence length="617" mass="69009">MKADMILYNGRIHTVDKDNSSATAVAIKDGRFVAVGDDFTVMQLATEKTELIDLKRKCVIPGINDSHTHLIRGGLNYNLELRWDGVPSLADAMRMLKHQVDRTPSPQWVRVIGGWSIFQFAERRMPALAEINEIAPDTPVFIMHLYDRALLNRAALKAVGYTRDTPAPPGGVIEKDANGEPSGLLLAAPNAMILYSTLAKGPKLPYDHQLNSTRHFMRELNRFGITSVIDAGGGFQNYPDDYKIIADLHEKNELTVRIAYNLFTQRPKHEAEDFDSWVKSVKLHQGDDMYRHNGAGEMLVFSAADFENFLEPRPDLPENMEADLEKVVRLLVANRWPFRLHATYNESITRFLNVFEKVNRDIPFNDLHFIIDHAETIDQRNIERVRKLGGGIAIQSRMAFQGEYFVDRYGKHAGGKTPPVKQMLEMGVPVGAGTDATRVSSYNPWVGLYWLSAGKTIGGLQLYDDNTKLSRETALELYTRGSAWFSNEQDKKGMIKRGMLADLAVLDTDYFTAPDEAIKLIESELTVVGGRIVYAKGEFSSFAPPTPPVLPDWSPTKVYGGYFNPKNKQADTMATAHICSGSCDVHGHDHDIARNSDIAVNNYTAFWGALGCSCFAF</sequence>
<dbReference type="EMBL" id="CP107006">
    <property type="protein sequence ID" value="UYQ93795.1"/>
    <property type="molecule type" value="Genomic_DNA"/>
</dbReference>
<dbReference type="RefSeq" id="WP_264281802.1">
    <property type="nucleotide sequence ID" value="NZ_CP107006.1"/>
</dbReference>
<dbReference type="CDD" id="cd01300">
    <property type="entry name" value="YtcJ_like"/>
    <property type="match status" value="1"/>
</dbReference>
<gene>
    <name evidence="2" type="ORF">MKQ68_01630</name>
</gene>
<dbReference type="InterPro" id="IPR011059">
    <property type="entry name" value="Metal-dep_hydrolase_composite"/>
</dbReference>
<reference evidence="2" key="1">
    <citation type="submission" date="2022-10" db="EMBL/GenBank/DDBJ databases">
        <title>Chitinophaga sp. nov., isolated from soil.</title>
        <authorList>
            <person name="Jeon C.O."/>
        </authorList>
    </citation>
    <scope>NUCLEOTIDE SEQUENCE</scope>
    <source>
        <strain evidence="2">R8</strain>
    </source>
</reference>
<keyword evidence="3" id="KW-1185">Reference proteome</keyword>
<dbReference type="Pfam" id="PF07969">
    <property type="entry name" value="Amidohydro_3"/>
    <property type="match status" value="1"/>
</dbReference>
<accession>A0ABY6J2E0</accession>
<evidence type="ECO:0000313" key="2">
    <source>
        <dbReference type="EMBL" id="UYQ93795.1"/>
    </source>
</evidence>
<organism evidence="2 3">
    <name type="scientific">Chitinophaga horti</name>
    <dbReference type="NCBI Taxonomy" id="2920382"/>
    <lineage>
        <taxon>Bacteria</taxon>
        <taxon>Pseudomonadati</taxon>
        <taxon>Bacteroidota</taxon>
        <taxon>Chitinophagia</taxon>
        <taxon>Chitinophagales</taxon>
        <taxon>Chitinophagaceae</taxon>
        <taxon>Chitinophaga</taxon>
    </lineage>
</organism>
<name>A0ABY6J2E0_9BACT</name>
<evidence type="ECO:0000259" key="1">
    <source>
        <dbReference type="Pfam" id="PF07969"/>
    </source>
</evidence>
<dbReference type="PANTHER" id="PTHR22642">
    <property type="entry name" value="IMIDAZOLONEPROPIONASE"/>
    <property type="match status" value="1"/>
</dbReference>
<dbReference type="Gene3D" id="3.10.310.70">
    <property type="match status" value="1"/>
</dbReference>
<dbReference type="Gene3D" id="2.30.40.10">
    <property type="entry name" value="Urease, subunit C, domain 1"/>
    <property type="match status" value="1"/>
</dbReference>